<evidence type="ECO:0000313" key="1">
    <source>
        <dbReference type="EMBL" id="SUA75228.1"/>
    </source>
</evidence>
<sequence>MPSLGCVSYEPLPCWRERRIGCTRAFGLCSCPTLFKAFFAVRRHAIRNRAGRAIGVAWDVCWPIAVADATVVGADGLFIAVFMQEPVIETFVLRRHAIGHEMQSPAKLRVVHDDIARLTCSFHADAHRRFMRRRADMPVQHGMSDSGISARICSSSMLRAVATPQNAVPWVGSPWRNARHQRLRLDDHFREKIGNQSHTRRTFDIGMHDQP</sequence>
<evidence type="ECO:0000313" key="2">
    <source>
        <dbReference type="Proteomes" id="UP000254573"/>
    </source>
</evidence>
<name>A0A378YEE2_9BURK</name>
<accession>A0A378YEE2</accession>
<proteinExistence type="predicted"/>
<organism evidence="1 2">
    <name type="scientific">Pandoraea pnomenusa</name>
    <dbReference type="NCBI Taxonomy" id="93220"/>
    <lineage>
        <taxon>Bacteria</taxon>
        <taxon>Pseudomonadati</taxon>
        <taxon>Pseudomonadota</taxon>
        <taxon>Betaproteobacteria</taxon>
        <taxon>Burkholderiales</taxon>
        <taxon>Burkholderiaceae</taxon>
        <taxon>Pandoraea</taxon>
    </lineage>
</organism>
<protein>
    <submittedName>
        <fullName evidence="1">Uncharacterized protein</fullName>
    </submittedName>
</protein>
<dbReference type="Proteomes" id="UP000254573">
    <property type="component" value="Unassembled WGS sequence"/>
</dbReference>
<dbReference type="EMBL" id="UGSG01000001">
    <property type="protein sequence ID" value="SUA75228.1"/>
    <property type="molecule type" value="Genomic_DNA"/>
</dbReference>
<reference evidence="1 2" key="1">
    <citation type="submission" date="2018-06" db="EMBL/GenBank/DDBJ databases">
        <authorList>
            <consortium name="Pathogen Informatics"/>
            <person name="Doyle S."/>
        </authorList>
    </citation>
    <scope>NUCLEOTIDE SEQUENCE [LARGE SCALE GENOMIC DNA]</scope>
    <source>
        <strain evidence="1 2">NCTC13160</strain>
    </source>
</reference>
<gene>
    <name evidence="1" type="ORF">NCTC13160_00727</name>
</gene>
<dbReference type="AlphaFoldDB" id="A0A378YEE2"/>